<reference evidence="2" key="1">
    <citation type="journal article" date="2014" name="Genome Announc.">
        <title>Draft Genome Sequences of Marine Flavobacterium Nonlabens Strains NR17, NR24, NR27, NR32, NR33, and Ara13.</title>
        <authorList>
            <person name="Nakanishi M."/>
            <person name="Meirelles P."/>
            <person name="Suzuki R."/>
            <person name="Takatani N."/>
            <person name="Mino S."/>
            <person name="Suda W."/>
            <person name="Oshima K."/>
            <person name="Hattori M."/>
            <person name="Ohkuma M."/>
            <person name="Hosokawa M."/>
            <person name="Miyashita K."/>
            <person name="Thompson F.L."/>
            <person name="Niwa A."/>
            <person name="Sawabe T."/>
            <person name="Sawabe T."/>
        </authorList>
    </citation>
    <scope>NUCLEOTIDE SEQUENCE [LARGE SCALE GENOMIC DNA]</scope>
    <source>
        <strain evidence="2">JCM 19294</strain>
    </source>
</reference>
<feature type="transmembrane region" description="Helical" evidence="1">
    <location>
        <begin position="317"/>
        <end position="338"/>
    </location>
</feature>
<feature type="transmembrane region" description="Helical" evidence="1">
    <location>
        <begin position="54"/>
        <end position="72"/>
    </location>
</feature>
<keyword evidence="1" id="KW-0812">Transmembrane</keyword>
<dbReference type="EMBL" id="BBML01000001">
    <property type="protein sequence ID" value="GAK95952.1"/>
    <property type="molecule type" value="Genomic_DNA"/>
</dbReference>
<sequence>MSDQPNNQEEKEVDLVPVFTWIGNGFKNLFKAIGDVFKGIGNFLVLTLLFMKKHLVLLAVLFLIGAGLGYYLDLQNKKSFNAILRVQPNFNSAAQLISNINLYQSLIEQEDFASLANKLEINEEQAQTLGSFEIEASYTDNELLAEYDALARKSDTMALMNFTFEGFKAAKRDIDYEFYKVVIAGTDREVVNKVSEPAVTVQDNSGIKALRQSAKENNAFDLKVLEYQLQETDSLIASYQKAIAGNSTSGASSGTNLYLGDQKPSDALKDLFGQKSTLLYKISEAREDKYKFAKTVNVLSQYVTKGSVEKKHYKIKLAFIFLGCGMLLALIPLLWSYLNRLESQRK</sequence>
<protein>
    <submittedName>
        <fullName evidence="2">Uncharacterized protein</fullName>
    </submittedName>
</protein>
<proteinExistence type="predicted"/>
<evidence type="ECO:0000313" key="3">
    <source>
        <dbReference type="Proteomes" id="UP000029221"/>
    </source>
</evidence>
<evidence type="ECO:0000313" key="2">
    <source>
        <dbReference type="EMBL" id="GAK95952.1"/>
    </source>
</evidence>
<evidence type="ECO:0000256" key="1">
    <source>
        <dbReference type="SAM" id="Phobius"/>
    </source>
</evidence>
<keyword evidence="3" id="KW-1185">Reference proteome</keyword>
<name>A0A090Q199_9FLAO</name>
<gene>
    <name evidence="2" type="ORF">JCM19294_2734</name>
</gene>
<dbReference type="eggNOG" id="ENOG502Z8F0">
    <property type="taxonomic scope" value="Bacteria"/>
</dbReference>
<comment type="caution">
    <text evidence="2">The sequence shown here is derived from an EMBL/GenBank/DDBJ whole genome shotgun (WGS) entry which is preliminary data.</text>
</comment>
<dbReference type="STRING" id="319236.BST91_11115"/>
<accession>A0A090Q199</accession>
<dbReference type="Proteomes" id="UP000029221">
    <property type="component" value="Unassembled WGS sequence"/>
</dbReference>
<keyword evidence="1" id="KW-1133">Transmembrane helix</keyword>
<dbReference type="RefSeq" id="WP_042276796.1">
    <property type="nucleotide sequence ID" value="NZ_BBML01000001.1"/>
</dbReference>
<dbReference type="AlphaFoldDB" id="A0A090Q199"/>
<organism evidence="2 3">
    <name type="scientific">Nonlabens tegetincola</name>
    <dbReference type="NCBI Taxonomy" id="323273"/>
    <lineage>
        <taxon>Bacteria</taxon>
        <taxon>Pseudomonadati</taxon>
        <taxon>Bacteroidota</taxon>
        <taxon>Flavobacteriia</taxon>
        <taxon>Flavobacteriales</taxon>
        <taxon>Flavobacteriaceae</taxon>
        <taxon>Nonlabens</taxon>
    </lineage>
</organism>
<keyword evidence="1" id="KW-0472">Membrane</keyword>